<dbReference type="InterPro" id="IPR000629">
    <property type="entry name" value="RNA-helicase_DEAD-box_CS"/>
</dbReference>
<comment type="function">
    <text evidence="11">ATP-binding RNA helicase involved in the biogenesis of 60S ribosomal subunits. Binds 90S pre-ribosomal particles and dissociates from pre-60S ribosomal particles after processing of 27SB pre-rRNA. Required for the normal formation of 18S rRNA through the processing of pre-rRNAs at sites A0, A1 and A2, and the normal formation of 25S and 5.8S rRNAs through the processing of pre-rRNAs at sites C1 and C2.</text>
</comment>
<comment type="domain">
    <text evidence="16">The Q motif is unique to and characteristic of the DEAD box family of RNA helicases and controls ATP binding and hydrolysis.</text>
</comment>
<dbReference type="GO" id="GO:0005730">
    <property type="term" value="C:nucleolus"/>
    <property type="evidence" value="ECO:0007669"/>
    <property type="project" value="UniProtKB-SubCell"/>
</dbReference>
<feature type="compositionally biased region" description="Basic and acidic residues" evidence="17">
    <location>
        <begin position="673"/>
        <end position="685"/>
    </location>
</feature>
<comment type="similarity">
    <text evidence="12">Belongs to the DEAD box helicase family. DDX55/SPB4 subfamily.</text>
</comment>
<dbReference type="InterPro" id="IPR025313">
    <property type="entry name" value="SPB4-like_CTE"/>
</dbReference>
<name>A0A3N4LUL5_9PEZI</name>
<evidence type="ECO:0000256" key="17">
    <source>
        <dbReference type="SAM" id="MobiDB-lite"/>
    </source>
</evidence>
<dbReference type="InterPro" id="IPR011545">
    <property type="entry name" value="DEAD/DEAH_box_helicase_dom"/>
</dbReference>
<evidence type="ECO:0000256" key="14">
    <source>
        <dbReference type="PROSITE-ProRule" id="PRU00552"/>
    </source>
</evidence>
<dbReference type="Proteomes" id="UP000267821">
    <property type="component" value="Unassembled WGS sequence"/>
</dbReference>
<dbReference type="GO" id="GO:0016887">
    <property type="term" value="F:ATP hydrolysis activity"/>
    <property type="evidence" value="ECO:0007669"/>
    <property type="project" value="RHEA"/>
</dbReference>
<dbReference type="InParanoid" id="A0A3N4LUL5"/>
<keyword evidence="8 16" id="KW-0694">RNA-binding</keyword>
<dbReference type="Gene3D" id="3.40.50.300">
    <property type="entry name" value="P-loop containing nucleotide triphosphate hydrolases"/>
    <property type="match status" value="2"/>
</dbReference>
<evidence type="ECO:0000256" key="4">
    <source>
        <dbReference type="ARBA" id="ARBA00022741"/>
    </source>
</evidence>
<evidence type="ECO:0000259" key="21">
    <source>
        <dbReference type="PROSITE" id="PS51195"/>
    </source>
</evidence>
<dbReference type="InterPro" id="IPR014014">
    <property type="entry name" value="RNA_helicase_DEAD_Q_motif"/>
</dbReference>
<comment type="subunit">
    <text evidence="13">Component of pre-60S ribosomal complexes.</text>
</comment>
<evidence type="ECO:0000256" key="16">
    <source>
        <dbReference type="RuleBase" id="RU365068"/>
    </source>
</evidence>
<dbReference type="EMBL" id="ML121540">
    <property type="protein sequence ID" value="RPB24892.1"/>
    <property type="molecule type" value="Genomic_DNA"/>
</dbReference>
<dbReference type="PROSITE" id="PS51192">
    <property type="entry name" value="HELICASE_ATP_BIND_1"/>
    <property type="match status" value="1"/>
</dbReference>
<evidence type="ECO:0000259" key="19">
    <source>
        <dbReference type="PROSITE" id="PS51193"/>
    </source>
</evidence>
<dbReference type="Pfam" id="PF13959">
    <property type="entry name" value="CTE_SPB4"/>
    <property type="match status" value="1"/>
</dbReference>
<feature type="domain" description="Helicase ATP-binding" evidence="19">
    <location>
        <begin position="41"/>
        <end position="339"/>
    </location>
</feature>
<dbReference type="CDD" id="cd17960">
    <property type="entry name" value="DEADc_DDX55"/>
    <property type="match status" value="1"/>
</dbReference>
<dbReference type="FunCoup" id="A0A3N4LUL5">
    <property type="interactions" value="1182"/>
</dbReference>
<keyword evidence="3" id="KW-0698">rRNA processing</keyword>
<keyword evidence="4 15" id="KW-0547">Nucleotide-binding</keyword>
<feature type="domain" description="Helicase C-terminal" evidence="20">
    <location>
        <begin position="362"/>
        <end position="528"/>
    </location>
</feature>
<dbReference type="InterPro" id="IPR014013">
    <property type="entry name" value="Helic_SF1/SF2_ATP-bd_DinG/Rad3"/>
</dbReference>
<dbReference type="PANTHER" id="PTHR24031">
    <property type="entry name" value="RNA HELICASE"/>
    <property type="match status" value="1"/>
</dbReference>
<dbReference type="Pfam" id="PF00271">
    <property type="entry name" value="Helicase_C"/>
    <property type="match status" value="1"/>
</dbReference>
<dbReference type="GO" id="GO:0003723">
    <property type="term" value="F:RNA binding"/>
    <property type="evidence" value="ECO:0007669"/>
    <property type="project" value="UniProtKB-UniRule"/>
</dbReference>
<keyword evidence="6 15" id="KW-0347">Helicase</keyword>
<evidence type="ECO:0000256" key="13">
    <source>
        <dbReference type="ARBA" id="ARBA00038757"/>
    </source>
</evidence>
<evidence type="ECO:0000256" key="15">
    <source>
        <dbReference type="RuleBase" id="RU000492"/>
    </source>
</evidence>
<keyword evidence="5 15" id="KW-0378">Hydrolase</keyword>
<dbReference type="EC" id="3.6.4.13" evidence="16"/>
<dbReference type="GO" id="GO:0003724">
    <property type="term" value="F:RNA helicase activity"/>
    <property type="evidence" value="ECO:0007669"/>
    <property type="project" value="UniProtKB-EC"/>
</dbReference>
<dbReference type="CDD" id="cd18787">
    <property type="entry name" value="SF2_C_DEAD"/>
    <property type="match status" value="1"/>
</dbReference>
<evidence type="ECO:0000256" key="12">
    <source>
        <dbReference type="ARBA" id="ARBA00038002"/>
    </source>
</evidence>
<evidence type="ECO:0000256" key="11">
    <source>
        <dbReference type="ARBA" id="ARBA00037566"/>
    </source>
</evidence>
<comment type="function">
    <text evidence="16">RNA helicase.</text>
</comment>
<dbReference type="Pfam" id="PF23681">
    <property type="entry name" value="CTT_SPB4"/>
    <property type="match status" value="1"/>
</dbReference>
<feature type="region of interest" description="Disordered" evidence="17">
    <location>
        <begin position="1"/>
        <end position="40"/>
    </location>
</feature>
<dbReference type="InterPro" id="IPR001650">
    <property type="entry name" value="Helicase_C-like"/>
</dbReference>
<gene>
    <name evidence="22" type="ORF">L211DRAFT_837280</name>
</gene>
<comment type="catalytic activity">
    <reaction evidence="16">
        <text>ATP + H2O = ADP + phosphate + H(+)</text>
        <dbReference type="Rhea" id="RHEA:13065"/>
        <dbReference type="ChEBI" id="CHEBI:15377"/>
        <dbReference type="ChEBI" id="CHEBI:15378"/>
        <dbReference type="ChEBI" id="CHEBI:30616"/>
        <dbReference type="ChEBI" id="CHEBI:43474"/>
        <dbReference type="ChEBI" id="CHEBI:456216"/>
        <dbReference type="EC" id="3.6.4.13"/>
    </reaction>
</comment>
<dbReference type="PROSITE" id="PS51194">
    <property type="entry name" value="HELICASE_CTER"/>
    <property type="match status" value="1"/>
</dbReference>
<feature type="compositionally biased region" description="Basic and acidic residues" evidence="17">
    <location>
        <begin position="694"/>
        <end position="726"/>
    </location>
</feature>
<keyword evidence="2" id="KW-0690">Ribosome biogenesis</keyword>
<feature type="region of interest" description="Disordered" evidence="17">
    <location>
        <begin position="659"/>
        <end position="734"/>
    </location>
</feature>
<dbReference type="Pfam" id="PF00270">
    <property type="entry name" value="DEAD"/>
    <property type="match status" value="2"/>
</dbReference>
<evidence type="ECO:0000256" key="8">
    <source>
        <dbReference type="ARBA" id="ARBA00022884"/>
    </source>
</evidence>
<dbReference type="PROSITE" id="PS51195">
    <property type="entry name" value="Q_MOTIF"/>
    <property type="match status" value="1"/>
</dbReference>
<dbReference type="SUPFAM" id="SSF52540">
    <property type="entry name" value="P-loop containing nucleoside triphosphate hydrolases"/>
    <property type="match status" value="1"/>
</dbReference>
<dbReference type="AlphaFoldDB" id="A0A3N4LUL5"/>
<accession>A0A3N4LUL5</accession>
<dbReference type="OrthoDB" id="7396459at2759"/>
<dbReference type="SMART" id="SM00490">
    <property type="entry name" value="HELICc"/>
    <property type="match status" value="1"/>
</dbReference>
<evidence type="ECO:0000256" key="3">
    <source>
        <dbReference type="ARBA" id="ARBA00022552"/>
    </source>
</evidence>
<evidence type="ECO:0000256" key="7">
    <source>
        <dbReference type="ARBA" id="ARBA00022840"/>
    </source>
</evidence>
<feature type="short sequence motif" description="Q motif" evidence="14">
    <location>
        <begin position="40"/>
        <end position="68"/>
    </location>
</feature>
<dbReference type="PROSITE" id="PS51193">
    <property type="entry name" value="HELICASE_ATP_BIND_2"/>
    <property type="match status" value="1"/>
</dbReference>
<proteinExistence type="inferred from homology"/>
<evidence type="ECO:0000256" key="6">
    <source>
        <dbReference type="ARBA" id="ARBA00022806"/>
    </source>
</evidence>
<keyword evidence="23" id="KW-1185">Reference proteome</keyword>
<evidence type="ECO:0000256" key="5">
    <source>
        <dbReference type="ARBA" id="ARBA00022801"/>
    </source>
</evidence>
<evidence type="ECO:0000256" key="2">
    <source>
        <dbReference type="ARBA" id="ARBA00022517"/>
    </source>
</evidence>
<protein>
    <recommendedName>
        <fullName evidence="16">ATP-dependent RNA helicase</fullName>
        <ecNumber evidence="16">3.6.4.13</ecNumber>
    </recommendedName>
</protein>
<reference evidence="22 23" key="1">
    <citation type="journal article" date="2018" name="Nat. Ecol. Evol.">
        <title>Pezizomycetes genomes reveal the molecular basis of ectomycorrhizal truffle lifestyle.</title>
        <authorList>
            <person name="Murat C."/>
            <person name="Payen T."/>
            <person name="Noel B."/>
            <person name="Kuo A."/>
            <person name="Morin E."/>
            <person name="Chen J."/>
            <person name="Kohler A."/>
            <person name="Krizsan K."/>
            <person name="Balestrini R."/>
            <person name="Da Silva C."/>
            <person name="Montanini B."/>
            <person name="Hainaut M."/>
            <person name="Levati E."/>
            <person name="Barry K.W."/>
            <person name="Belfiori B."/>
            <person name="Cichocki N."/>
            <person name="Clum A."/>
            <person name="Dockter R.B."/>
            <person name="Fauchery L."/>
            <person name="Guy J."/>
            <person name="Iotti M."/>
            <person name="Le Tacon F."/>
            <person name="Lindquist E.A."/>
            <person name="Lipzen A."/>
            <person name="Malagnac F."/>
            <person name="Mello A."/>
            <person name="Molinier V."/>
            <person name="Miyauchi S."/>
            <person name="Poulain J."/>
            <person name="Riccioni C."/>
            <person name="Rubini A."/>
            <person name="Sitrit Y."/>
            <person name="Splivallo R."/>
            <person name="Traeger S."/>
            <person name="Wang M."/>
            <person name="Zifcakova L."/>
            <person name="Wipf D."/>
            <person name="Zambonelli A."/>
            <person name="Paolocci F."/>
            <person name="Nowrousian M."/>
            <person name="Ottonello S."/>
            <person name="Baldrian P."/>
            <person name="Spatafora J.W."/>
            <person name="Henrissat B."/>
            <person name="Nagy L.G."/>
            <person name="Aury J.M."/>
            <person name="Wincker P."/>
            <person name="Grigoriev I.V."/>
            <person name="Bonfante P."/>
            <person name="Martin F.M."/>
        </authorList>
    </citation>
    <scope>NUCLEOTIDE SEQUENCE [LARGE SCALE GENOMIC DNA]</scope>
    <source>
        <strain evidence="22 23">ATCC MYA-4762</strain>
    </source>
</reference>
<evidence type="ECO:0000256" key="1">
    <source>
        <dbReference type="ARBA" id="ARBA00004604"/>
    </source>
</evidence>
<evidence type="ECO:0000256" key="10">
    <source>
        <dbReference type="ARBA" id="ARBA00023242"/>
    </source>
</evidence>
<evidence type="ECO:0000259" key="18">
    <source>
        <dbReference type="PROSITE" id="PS51192"/>
    </source>
</evidence>
<evidence type="ECO:0000259" key="20">
    <source>
        <dbReference type="PROSITE" id="PS51194"/>
    </source>
</evidence>
<feature type="domain" description="Helicase ATP-binding" evidence="18">
    <location>
        <begin position="71"/>
        <end position="326"/>
    </location>
</feature>
<dbReference type="InterPro" id="IPR014001">
    <property type="entry name" value="Helicase_ATP-bd"/>
</dbReference>
<dbReference type="GO" id="GO:0005524">
    <property type="term" value="F:ATP binding"/>
    <property type="evidence" value="ECO:0007669"/>
    <property type="project" value="UniProtKB-UniRule"/>
</dbReference>
<dbReference type="SMART" id="SM00487">
    <property type="entry name" value="DEXDc"/>
    <property type="match status" value="1"/>
</dbReference>
<evidence type="ECO:0000256" key="9">
    <source>
        <dbReference type="ARBA" id="ARBA00023054"/>
    </source>
</evidence>
<dbReference type="SMART" id="SM01178">
    <property type="entry name" value="DUF4217"/>
    <property type="match status" value="1"/>
</dbReference>
<evidence type="ECO:0000313" key="23">
    <source>
        <dbReference type="Proteomes" id="UP000267821"/>
    </source>
</evidence>
<keyword evidence="7 15" id="KW-0067">ATP-binding</keyword>
<organism evidence="22 23">
    <name type="scientific">Terfezia boudieri ATCC MYA-4762</name>
    <dbReference type="NCBI Taxonomy" id="1051890"/>
    <lineage>
        <taxon>Eukaryota</taxon>
        <taxon>Fungi</taxon>
        <taxon>Dikarya</taxon>
        <taxon>Ascomycota</taxon>
        <taxon>Pezizomycotina</taxon>
        <taxon>Pezizomycetes</taxon>
        <taxon>Pezizales</taxon>
        <taxon>Pezizaceae</taxon>
        <taxon>Terfezia</taxon>
    </lineage>
</organism>
<evidence type="ECO:0000313" key="22">
    <source>
        <dbReference type="EMBL" id="RPB24892.1"/>
    </source>
</evidence>
<dbReference type="InterPro" id="IPR027417">
    <property type="entry name" value="P-loop_NTPase"/>
</dbReference>
<dbReference type="GO" id="GO:0006364">
    <property type="term" value="P:rRNA processing"/>
    <property type="evidence" value="ECO:0007669"/>
    <property type="project" value="UniProtKB-KW"/>
</dbReference>
<comment type="subcellular location">
    <subcellularLocation>
        <location evidence="1">Nucleus</location>
        <location evidence="1">Nucleolus</location>
    </subcellularLocation>
</comment>
<dbReference type="STRING" id="1051890.A0A3N4LUL5"/>
<dbReference type="InterPro" id="IPR056330">
    <property type="entry name" value="CTT_SPB4"/>
</dbReference>
<sequence>MVSAADRKKKAARQEAARAAATGNRASENGAATATSNSDWNSIKPSLSPWLLEAVTSMGFTKMTPVQASTMPLFLGNKDVVVEAVTGSGKTLAFLIPVVERLLRSGGLKDVVEDGVGKNGPERTRKRGQVGAVIISPTRELAMQIHNVLLSLLAFHAPSAITMPGGGVRADVENIRESRDMRREGKEQDWEEEEEEVMNDITESIEPLPKSEATGPRITPQLLLGGIQTSAVDLKRFLAYDPNILIGTPGRLNELLSSPYVHCTAESFEVLVLDEADRLLDLGFEDTLTKIISKLPKQRRTGLFSATVSDAVVGGLVRTGLRNPVKIVVKVMGEGGDGKEKRTPASLENTYIVSSSHHRLYYLRQILSPNTSLLPTPPKKVIIYLSSCASVDYFASIFQSFIPKSYLLVSLHGKQSPNTRSKNFAKFIGFDSQKSILLTTDLAARGLDIPAVDLVIQLDGPPADPKAFLHRCGRAGRAGRRGMAILFLRPGREEEYLDFLTVRKTPVKKLQLESVSEQTVEDETNEIVRGMREAVRKDRAIWEKGLQAFVSHVRAYTKHVTQSIFRTTDIDWPSLVEAYALLTIPSMPELRSMQGAKKTSDISAGGSTSVTFNLPELDLATFAYKDRAREKSRLAALNAGATPYGIMPSEIARRIAARENRGEAQRRNAAWSNKKEDNEGREERRGKRKRKREMNRPEEERVKEREWRELVEEVKKGKMEENEAKQGLKLNGLD</sequence>
<keyword evidence="10" id="KW-0539">Nucleus</keyword>
<keyword evidence="9" id="KW-0175">Coiled coil</keyword>
<feature type="domain" description="DEAD-box RNA helicase Q" evidence="21">
    <location>
        <begin position="40"/>
        <end position="68"/>
    </location>
</feature>
<dbReference type="PROSITE" id="PS00039">
    <property type="entry name" value="DEAD_ATP_HELICASE"/>
    <property type="match status" value="1"/>
</dbReference>
<feature type="compositionally biased region" description="Polar residues" evidence="17">
    <location>
        <begin position="24"/>
        <end position="40"/>
    </location>
</feature>